<dbReference type="Proteomes" id="UP000617951">
    <property type="component" value="Unassembled WGS sequence"/>
</dbReference>
<reference evidence="2" key="1">
    <citation type="submission" date="2020-08" db="EMBL/GenBank/DDBJ databases">
        <title>Genome public.</title>
        <authorList>
            <person name="Liu C."/>
            <person name="Sun Q."/>
        </authorList>
    </citation>
    <scope>NUCLEOTIDE SEQUENCE</scope>
    <source>
        <strain evidence="2">NSJ-63</strain>
    </source>
</reference>
<keyword evidence="3" id="KW-1185">Reference proteome</keyword>
<dbReference type="AlphaFoldDB" id="A0A926DEF8"/>
<comment type="caution">
    <text evidence="2">The sequence shown here is derived from an EMBL/GenBank/DDBJ whole genome shotgun (WGS) entry which is preliminary data.</text>
</comment>
<proteinExistence type="predicted"/>
<name>A0A926DEF8_9FIRM</name>
<evidence type="ECO:0000313" key="2">
    <source>
        <dbReference type="EMBL" id="MBC8537430.1"/>
    </source>
</evidence>
<dbReference type="Pfam" id="PF14194">
    <property type="entry name" value="Cys_rich_VLP"/>
    <property type="match status" value="1"/>
</dbReference>
<accession>A0A926DEF8</accession>
<dbReference type="InterPro" id="IPR025973">
    <property type="entry name" value="Cys_rich_VLP_dom"/>
</dbReference>
<gene>
    <name evidence="2" type="ORF">H8693_00595</name>
</gene>
<evidence type="ECO:0000259" key="1">
    <source>
        <dbReference type="Pfam" id="PF14194"/>
    </source>
</evidence>
<sequence>MNYKYTSKQKREIRHLVRAECANHFPDDGGGRSMDYCARRDTLCSMINPPSGKICEYFKKCVLPLNSTLEAELLFRDAVRKNCAICGAEFVPASNRQVYCSPKCEAQGNRIKNRERKRKQRGANVTI</sequence>
<organism evidence="2 3">
    <name type="scientific">Guopingia tenuis</name>
    <dbReference type="NCBI Taxonomy" id="2763656"/>
    <lineage>
        <taxon>Bacteria</taxon>
        <taxon>Bacillati</taxon>
        <taxon>Bacillota</taxon>
        <taxon>Clostridia</taxon>
        <taxon>Christensenellales</taxon>
        <taxon>Christensenellaceae</taxon>
        <taxon>Guopingia</taxon>
    </lineage>
</organism>
<dbReference type="EMBL" id="JACRSS010000001">
    <property type="protein sequence ID" value="MBC8537430.1"/>
    <property type="molecule type" value="Genomic_DNA"/>
</dbReference>
<protein>
    <submittedName>
        <fullName evidence="2">Cysteine-rich VLP protein</fullName>
    </submittedName>
</protein>
<feature type="domain" description="Cysteine-rich VLP" evidence="1">
    <location>
        <begin position="6"/>
        <end position="65"/>
    </location>
</feature>
<evidence type="ECO:0000313" key="3">
    <source>
        <dbReference type="Proteomes" id="UP000617951"/>
    </source>
</evidence>